<evidence type="ECO:0000256" key="5">
    <source>
        <dbReference type="ARBA" id="ARBA00022692"/>
    </source>
</evidence>
<feature type="transmembrane region" description="Helical" evidence="9">
    <location>
        <begin position="204"/>
        <end position="229"/>
    </location>
</feature>
<dbReference type="PRINTS" id="PR01437">
    <property type="entry name" value="NUOXDRDTASE4"/>
</dbReference>
<dbReference type="InterPro" id="IPR050586">
    <property type="entry name" value="CPA3_Na-H_Antiporter_D"/>
</dbReference>
<dbReference type="AlphaFoldDB" id="A0A4Y8ISK6"/>
<dbReference type="GO" id="GO:0042773">
    <property type="term" value="P:ATP synthesis coupled electron transport"/>
    <property type="evidence" value="ECO:0007669"/>
    <property type="project" value="InterPro"/>
</dbReference>
<feature type="transmembrane region" description="Helical" evidence="9">
    <location>
        <begin position="107"/>
        <end position="126"/>
    </location>
</feature>
<feature type="transmembrane region" description="Helical" evidence="9">
    <location>
        <begin position="241"/>
        <end position="265"/>
    </location>
</feature>
<evidence type="ECO:0000256" key="9">
    <source>
        <dbReference type="SAM" id="Phobius"/>
    </source>
</evidence>
<evidence type="ECO:0000313" key="12">
    <source>
        <dbReference type="Proteomes" id="UP000297975"/>
    </source>
</evidence>
<dbReference type="InterPro" id="IPR003918">
    <property type="entry name" value="NADH_UbQ_OxRdtase"/>
</dbReference>
<name>A0A4Y8ISK6_9BACI</name>
<evidence type="ECO:0000256" key="6">
    <source>
        <dbReference type="ARBA" id="ARBA00022989"/>
    </source>
</evidence>
<dbReference type="InterPro" id="IPR001750">
    <property type="entry name" value="ND/Mrp_TM"/>
</dbReference>
<dbReference type="EMBL" id="SOPW01000001">
    <property type="protein sequence ID" value="TFB24880.1"/>
    <property type="molecule type" value="Genomic_DNA"/>
</dbReference>
<dbReference type="GO" id="GO:0005886">
    <property type="term" value="C:plasma membrane"/>
    <property type="evidence" value="ECO:0007669"/>
    <property type="project" value="UniProtKB-SubCell"/>
</dbReference>
<comment type="caution">
    <text evidence="11">The sequence shown here is derived from an EMBL/GenBank/DDBJ whole genome shotgun (WGS) entry which is preliminary data.</text>
</comment>
<feature type="transmembrane region" description="Helical" evidence="9">
    <location>
        <begin position="36"/>
        <end position="56"/>
    </location>
</feature>
<dbReference type="NCBIfam" id="NF005818">
    <property type="entry name" value="PRK07691.1"/>
    <property type="match status" value="1"/>
</dbReference>
<evidence type="ECO:0000256" key="1">
    <source>
        <dbReference type="ARBA" id="ARBA00004651"/>
    </source>
</evidence>
<proteinExistence type="inferred from homology"/>
<protein>
    <submittedName>
        <fullName evidence="11">Na+/H+ antiporter subunit D</fullName>
    </submittedName>
</protein>
<evidence type="ECO:0000256" key="7">
    <source>
        <dbReference type="ARBA" id="ARBA00023136"/>
    </source>
</evidence>
<keyword evidence="12" id="KW-1185">Reference proteome</keyword>
<feature type="transmembrane region" description="Helical" evidence="9">
    <location>
        <begin position="301"/>
        <end position="321"/>
    </location>
</feature>
<comment type="similarity">
    <text evidence="2">Belongs to the CPA3 antiporters (TC 2.A.63) subunit D family.</text>
</comment>
<accession>A0A4Y8ISK6</accession>
<reference evidence="11 12" key="1">
    <citation type="submission" date="2019-03" db="EMBL/GenBank/DDBJ databases">
        <authorList>
            <person name="He R.-H."/>
        </authorList>
    </citation>
    <scope>NUCLEOTIDE SEQUENCE [LARGE SCALE GENOMIC DNA]</scope>
    <source>
        <strain evidence="12">SH 714</strain>
    </source>
</reference>
<dbReference type="Proteomes" id="UP000297975">
    <property type="component" value="Unassembled WGS sequence"/>
</dbReference>
<evidence type="ECO:0000259" key="10">
    <source>
        <dbReference type="Pfam" id="PF00361"/>
    </source>
</evidence>
<comment type="subcellular location">
    <subcellularLocation>
        <location evidence="1">Cell membrane</location>
        <topology evidence="1">Multi-pass membrane protein</topology>
    </subcellularLocation>
    <subcellularLocation>
        <location evidence="8">Membrane</location>
        <topology evidence="8">Multi-pass membrane protein</topology>
    </subcellularLocation>
</comment>
<evidence type="ECO:0000313" key="11">
    <source>
        <dbReference type="EMBL" id="TFB24880.1"/>
    </source>
</evidence>
<dbReference type="Pfam" id="PF00361">
    <property type="entry name" value="Proton_antipo_M"/>
    <property type="match status" value="1"/>
</dbReference>
<feature type="transmembrane region" description="Helical" evidence="9">
    <location>
        <begin position="132"/>
        <end position="150"/>
    </location>
</feature>
<dbReference type="GO" id="GO:0015297">
    <property type="term" value="F:antiporter activity"/>
    <property type="evidence" value="ECO:0007669"/>
    <property type="project" value="UniProtKB-KW"/>
</dbReference>
<keyword evidence="4" id="KW-1003">Cell membrane</keyword>
<feature type="transmembrane region" description="Helical" evidence="9">
    <location>
        <begin position="451"/>
        <end position="476"/>
    </location>
</feature>
<feature type="transmembrane region" description="Helical" evidence="9">
    <location>
        <begin position="341"/>
        <end position="359"/>
    </location>
</feature>
<sequence>MNNLAILPIILPLLASVIVAFIPGKLNMVRKISQTLSILFLIIVGYITWEVFSNGVIVLQGGGWKAPYGISFVADYLSIILVLTTYVIAAAAVFYAPHSLSNQQEKFYFYTFFFLLISGVSGAFLTGDLFNLFVFFEVLLMASYGLIILGNGKVQLRESLKYVLINLFSSMLFVTTVAFVYSIVGTVNMAHIAERVEAVPAEQQGIITAIGVLLFFVFAVKAAIFPLYYWLPNSYVVPNPVVSALFGALLTKVGIYSIFRIYTLIFVHDTSFTHDQLFIWLAMFTMLFGVIGALSTNNVKLIITYNIIPAIGFILMGIGLYSEDGLTGSIYYLMHDMVVKAALFFLVGALVVAAGTKDLSKMSGVIQRFPLLGWLFFLGTLVLTGIPPFSGFIGKLLLLRGALSEGYFLLTLVALVSSLLILLSMIRIFIRGFWGEKMEGMTSDNRKVHALTIPAIFLLSVSIFLGVGAELVLPYIETISGYLLDRTEYISSVLKG</sequence>
<keyword evidence="7 9" id="KW-0472">Membrane</keyword>
<keyword evidence="3" id="KW-0050">Antiport</keyword>
<evidence type="ECO:0000256" key="2">
    <source>
        <dbReference type="ARBA" id="ARBA00005346"/>
    </source>
</evidence>
<organism evidence="11 12">
    <name type="scientific">Filobacillus milosensis</name>
    <dbReference type="NCBI Taxonomy" id="94137"/>
    <lineage>
        <taxon>Bacteria</taxon>
        <taxon>Bacillati</taxon>
        <taxon>Bacillota</taxon>
        <taxon>Bacilli</taxon>
        <taxon>Bacillales</taxon>
        <taxon>Bacillaceae</taxon>
        <taxon>Filobacillus</taxon>
    </lineage>
</organism>
<evidence type="ECO:0000256" key="4">
    <source>
        <dbReference type="ARBA" id="ARBA00022475"/>
    </source>
</evidence>
<evidence type="ECO:0000256" key="8">
    <source>
        <dbReference type="RuleBase" id="RU000320"/>
    </source>
</evidence>
<dbReference type="PANTHER" id="PTHR42703">
    <property type="entry name" value="NADH DEHYDROGENASE"/>
    <property type="match status" value="1"/>
</dbReference>
<feature type="transmembrane region" description="Helical" evidence="9">
    <location>
        <begin position="371"/>
        <end position="394"/>
    </location>
</feature>
<feature type="transmembrane region" description="Helical" evidence="9">
    <location>
        <begin position="6"/>
        <end position="24"/>
    </location>
</feature>
<feature type="transmembrane region" description="Helical" evidence="9">
    <location>
        <begin position="162"/>
        <end position="184"/>
    </location>
</feature>
<feature type="domain" description="NADH:quinone oxidoreductase/Mrp antiporter transmembrane" evidence="10">
    <location>
        <begin position="127"/>
        <end position="420"/>
    </location>
</feature>
<dbReference type="RefSeq" id="WP_134338341.1">
    <property type="nucleotide sequence ID" value="NZ_SOPW01000001.1"/>
</dbReference>
<keyword evidence="3" id="KW-0813">Transport</keyword>
<evidence type="ECO:0000256" key="3">
    <source>
        <dbReference type="ARBA" id="ARBA00022449"/>
    </source>
</evidence>
<dbReference type="OrthoDB" id="9811718at2"/>
<feature type="transmembrane region" description="Helical" evidence="9">
    <location>
        <begin position="406"/>
        <end position="430"/>
    </location>
</feature>
<keyword evidence="6 9" id="KW-1133">Transmembrane helix</keyword>
<keyword evidence="5 8" id="KW-0812">Transmembrane</keyword>
<gene>
    <name evidence="11" type="ORF">E3U55_00365</name>
</gene>
<feature type="transmembrane region" description="Helical" evidence="9">
    <location>
        <begin position="277"/>
        <end position="294"/>
    </location>
</feature>
<dbReference type="PANTHER" id="PTHR42703:SF1">
    <property type="entry name" value="NA(+)_H(+) ANTIPORTER SUBUNIT D1"/>
    <property type="match status" value="1"/>
</dbReference>
<dbReference type="GO" id="GO:0008137">
    <property type="term" value="F:NADH dehydrogenase (ubiquinone) activity"/>
    <property type="evidence" value="ECO:0007669"/>
    <property type="project" value="InterPro"/>
</dbReference>
<feature type="transmembrane region" description="Helical" evidence="9">
    <location>
        <begin position="76"/>
        <end position="95"/>
    </location>
</feature>